<keyword evidence="3 6" id="KW-0418">Kinase</keyword>
<dbReference type="SUPFAM" id="SSF56112">
    <property type="entry name" value="Protein kinase-like (PK-like)"/>
    <property type="match status" value="1"/>
</dbReference>
<dbReference type="EMBL" id="CP012661">
    <property type="protein sequence ID" value="AMY70696.1"/>
    <property type="molecule type" value="Genomic_DNA"/>
</dbReference>
<dbReference type="PROSITE" id="PS00108">
    <property type="entry name" value="PROTEIN_KINASE_ST"/>
    <property type="match status" value="1"/>
</dbReference>
<dbReference type="Proteomes" id="UP000076128">
    <property type="component" value="Chromosome"/>
</dbReference>
<keyword evidence="4" id="KW-0067">ATP-binding</keyword>
<dbReference type="GO" id="GO:0005524">
    <property type="term" value="F:ATP binding"/>
    <property type="evidence" value="ECO:0007669"/>
    <property type="project" value="UniProtKB-KW"/>
</dbReference>
<dbReference type="RefSeq" id="WP_084739809.1">
    <property type="nucleotide sequence ID" value="NZ_CP012661.1"/>
</dbReference>
<sequence>MIYMRNITITTAKSATYLENVGINYSPEVTQAGKKVHSTVICSILDEIESFRSLDKPVILPEREVCAGKYFGDCSELLGEIASDSIGVRKKLDARFEHLGRQHGFDGKQVAGFIREYGIPIELCSVMGPAKPYNVLETGTISSNISSTNASNVWLMLQADGSSMCAVKSMSSQAFKDPIERESFRRGVESVYQLNTSNESVAPRYIFHTNVPMAFGMELINGASLRDFSESSADSVRKDWKEIFLKICRAIHHCHRSNGQVLHRDIKPKNIIFEGLIKAAIRMNFWARASALSTSTCHGTSLAPGIQNRSPPTRSDIMPRAKTLRKLRISQISEDRCLYAWHAAATHAF</sequence>
<dbReference type="PANTHER" id="PTHR43289">
    <property type="entry name" value="MITOGEN-ACTIVATED PROTEIN KINASE KINASE KINASE 20-RELATED"/>
    <property type="match status" value="1"/>
</dbReference>
<gene>
    <name evidence="6" type="ORF">AKL17_3472</name>
</gene>
<keyword evidence="7" id="KW-1185">Reference proteome</keyword>
<name>A0A159Z5Y6_9RHOB</name>
<reference evidence="6 7" key="1">
    <citation type="submission" date="2015-09" db="EMBL/GenBank/DDBJ databases">
        <title>Complete genome sequence of Defluviimonas alba cai42t isolated from an oilfield in Xinjiang.</title>
        <authorList>
            <person name="Geng S."/>
            <person name="Pan X."/>
            <person name="Wu X."/>
        </authorList>
    </citation>
    <scope>NUCLEOTIDE SEQUENCE [LARGE SCALE GENOMIC DNA]</scope>
    <source>
        <strain evidence="7">cai42</strain>
    </source>
</reference>
<dbReference type="InterPro" id="IPR008271">
    <property type="entry name" value="Ser/Thr_kinase_AS"/>
</dbReference>
<dbReference type="STRING" id="1335048.AKL17_3472"/>
<dbReference type="Gene3D" id="3.30.200.20">
    <property type="entry name" value="Phosphorylase Kinase, domain 1"/>
    <property type="match status" value="1"/>
</dbReference>
<keyword evidence="6" id="KW-0723">Serine/threonine-protein kinase</keyword>
<proteinExistence type="predicted"/>
<organism evidence="6 7">
    <name type="scientific">Frigidibacter mobilis</name>
    <dbReference type="NCBI Taxonomy" id="1335048"/>
    <lineage>
        <taxon>Bacteria</taxon>
        <taxon>Pseudomonadati</taxon>
        <taxon>Pseudomonadota</taxon>
        <taxon>Alphaproteobacteria</taxon>
        <taxon>Rhodobacterales</taxon>
        <taxon>Paracoccaceae</taxon>
        <taxon>Frigidibacter</taxon>
    </lineage>
</organism>
<evidence type="ECO:0000256" key="2">
    <source>
        <dbReference type="ARBA" id="ARBA00022741"/>
    </source>
</evidence>
<evidence type="ECO:0000313" key="6">
    <source>
        <dbReference type="EMBL" id="AMY70696.1"/>
    </source>
</evidence>
<evidence type="ECO:0000313" key="7">
    <source>
        <dbReference type="Proteomes" id="UP000076128"/>
    </source>
</evidence>
<dbReference type="PANTHER" id="PTHR43289:SF6">
    <property type="entry name" value="SERINE_THREONINE-PROTEIN KINASE NEKL-3"/>
    <property type="match status" value="1"/>
</dbReference>
<dbReference type="Pfam" id="PF00069">
    <property type="entry name" value="Pkinase"/>
    <property type="match status" value="1"/>
</dbReference>
<dbReference type="InterPro" id="IPR000719">
    <property type="entry name" value="Prot_kinase_dom"/>
</dbReference>
<evidence type="ECO:0000256" key="3">
    <source>
        <dbReference type="ARBA" id="ARBA00022777"/>
    </source>
</evidence>
<evidence type="ECO:0000256" key="1">
    <source>
        <dbReference type="ARBA" id="ARBA00022679"/>
    </source>
</evidence>
<keyword evidence="2" id="KW-0547">Nucleotide-binding</keyword>
<protein>
    <submittedName>
        <fullName evidence="6">Non-specific serine/threonine protein kinase</fullName>
    </submittedName>
</protein>
<evidence type="ECO:0000259" key="5">
    <source>
        <dbReference type="PROSITE" id="PS50011"/>
    </source>
</evidence>
<dbReference type="KEGG" id="daa:AKL17_3472"/>
<dbReference type="InterPro" id="IPR011009">
    <property type="entry name" value="Kinase-like_dom_sf"/>
</dbReference>
<dbReference type="GO" id="GO:0004674">
    <property type="term" value="F:protein serine/threonine kinase activity"/>
    <property type="evidence" value="ECO:0007669"/>
    <property type="project" value="UniProtKB-KW"/>
</dbReference>
<dbReference type="OrthoDB" id="9801841at2"/>
<dbReference type="PROSITE" id="PS50011">
    <property type="entry name" value="PROTEIN_KINASE_DOM"/>
    <property type="match status" value="1"/>
</dbReference>
<feature type="domain" description="Protein kinase" evidence="5">
    <location>
        <begin position="130"/>
        <end position="349"/>
    </location>
</feature>
<evidence type="ECO:0000256" key="4">
    <source>
        <dbReference type="ARBA" id="ARBA00022840"/>
    </source>
</evidence>
<dbReference type="AlphaFoldDB" id="A0A159Z5Y6"/>
<accession>A0A159Z5Y6</accession>
<dbReference type="Gene3D" id="1.10.510.10">
    <property type="entry name" value="Transferase(Phosphotransferase) domain 1"/>
    <property type="match status" value="1"/>
</dbReference>
<keyword evidence="1" id="KW-0808">Transferase</keyword>